<sequence length="345" mass="38748">MSDLQTPIDALLAEGFAAGMKTWDGQFFHRELNGDEEIAVYVTERTFPANTSGMNIWLQDSRNARPKHREDVLMADSDDPATDMLDRIACLEAFTADSLVEAVCTIQKRLGRSYSDVAHKAFPPDDPKAHKQYHRLQEYLEAERRRVAVGDPAQRRATIPALDGKVTPGLIYQASGFGLADEKPGFTRRTRSLRDQGQEIWVSRIETFDSVPRTQAGPSEGYVVSFCEEADAGIGFHHHIPEDEGGLVDQERAYMLAAAVEASRKPFVADGAEFLATVLSGERNNGHTVKKAFDMVHEDRYEELGAGDDELLWWQFMDDLHERTYGFSYEVENFLEPEREAAPAM</sequence>
<keyword evidence="2" id="KW-1185">Reference proteome</keyword>
<dbReference type="Proteomes" id="UP000015347">
    <property type="component" value="Unassembled WGS sequence"/>
</dbReference>
<dbReference type="OrthoDB" id="9855502at2"/>
<comment type="caution">
    <text evidence="1">The sequence shown here is derived from an EMBL/GenBank/DDBJ whole genome shotgun (WGS) entry which is preliminary data.</text>
</comment>
<protein>
    <submittedName>
        <fullName evidence="1">Uncharacterized protein</fullName>
    </submittedName>
</protein>
<dbReference type="EMBL" id="APVH01000015">
    <property type="protein sequence ID" value="EPX83560.1"/>
    <property type="molecule type" value="Genomic_DNA"/>
</dbReference>
<evidence type="ECO:0000313" key="1">
    <source>
        <dbReference type="EMBL" id="EPX83560.1"/>
    </source>
</evidence>
<dbReference type="RefSeq" id="WP_020038366.1">
    <property type="nucleotide sequence ID" value="NZ_KE557274.1"/>
</dbReference>
<name>S9S021_9RHOB</name>
<organism evidence="1 2">
    <name type="scientific">Salipiger mucosus DSM 16094</name>
    <dbReference type="NCBI Taxonomy" id="1123237"/>
    <lineage>
        <taxon>Bacteria</taxon>
        <taxon>Pseudomonadati</taxon>
        <taxon>Pseudomonadota</taxon>
        <taxon>Alphaproteobacteria</taxon>
        <taxon>Rhodobacterales</taxon>
        <taxon>Roseobacteraceae</taxon>
        <taxon>Salipiger</taxon>
    </lineage>
</organism>
<proteinExistence type="predicted"/>
<reference evidence="2" key="1">
    <citation type="journal article" date="2014" name="Stand. Genomic Sci.">
        <title>Genome sequence of the exopolysaccharide-producing Salipiger mucosus type strain (DSM 16094(T)), a moderately halophilic member of the Roseobacter clade.</title>
        <authorList>
            <person name="Riedel T."/>
            <person name="Spring S."/>
            <person name="Fiebig A."/>
            <person name="Petersen J."/>
            <person name="Kyrpides N.C."/>
            <person name="Goker M."/>
            <person name="Klenk H.P."/>
        </authorList>
    </citation>
    <scope>NUCLEOTIDE SEQUENCE [LARGE SCALE GENOMIC DNA]</scope>
    <source>
        <strain evidence="2">DSM 16094</strain>
    </source>
</reference>
<accession>S9S021</accession>
<dbReference type="HOGENOM" id="CLU_803841_0_0_5"/>
<dbReference type="STRING" id="1123237.Salmuc_02168"/>
<evidence type="ECO:0000313" key="2">
    <source>
        <dbReference type="Proteomes" id="UP000015347"/>
    </source>
</evidence>
<gene>
    <name evidence="1" type="ORF">Salmuc_02168</name>
</gene>
<dbReference type="AlphaFoldDB" id="S9S021"/>